<proteinExistence type="predicted"/>
<protein>
    <submittedName>
        <fullName evidence="2">Glycosyltransferase</fullName>
    </submittedName>
</protein>
<dbReference type="GO" id="GO:0016757">
    <property type="term" value="F:glycosyltransferase activity"/>
    <property type="evidence" value="ECO:0007669"/>
    <property type="project" value="InterPro"/>
</dbReference>
<sequence length="408" mass="47661">MKKKVLFVMESLGIGGAEKSLITLLSNLDYSKYDVDLFLFYQKGEFLELLPKEVSLIEIPDTFKIFVKNPKESLNELIEKRKFKLLMIKGLEILNLVINKFILKKEYIGWNYIVKSIDTIPKNYDVAIGFLEKKSIYFTVDKINAKKKLGWIHTDYKKIEFDFNLDNKYLNKLDKIVAVSESCKKSLINTFPNIEDRICVIPNMISNKLIKKIANEKITDFNFVQDKVIICTVGRLTKAKGYDMAIQCCEELLKRSLDFKWIVIGDGYERENIEKIINEKNLKENFILLGSKNNPYPYIKRCDIYVQPSRWEGFGITVSEAKVLNKPIVVSNIPEFIDQIENNKTGLVYSDMNDMINKIKKLILSNELRKEFSNNLKNEDMNNNYELEKFEKILVDNNEEIKKIEELV</sequence>
<dbReference type="CDD" id="cd03811">
    <property type="entry name" value="GT4_GT28_WabH-like"/>
    <property type="match status" value="1"/>
</dbReference>
<reference evidence="2 3" key="1">
    <citation type="submission" date="2018-11" db="EMBL/GenBank/DDBJ databases">
        <title>Draft genome sequences of potential pathogenic Clostridium perfringens from environmental surface water in the North West Province, South Africa.</title>
        <authorList>
            <person name="Fourie J.C.J."/>
            <person name="Sanko T.J."/>
            <person name="Bezuidenhout C."/>
            <person name="Mienie C."/>
            <person name="Adeleke R."/>
        </authorList>
    </citation>
    <scope>NUCLEOTIDE SEQUENCE [LARGE SCALE GENOMIC DNA]</scope>
    <source>
        <strain evidence="2 3">SC4-C13</strain>
    </source>
</reference>
<comment type="caution">
    <text evidence="2">The sequence shown here is derived from an EMBL/GenBank/DDBJ whole genome shotgun (WGS) entry which is preliminary data.</text>
</comment>
<accession>A0AAE8K6F4</accession>
<dbReference type="InterPro" id="IPR001296">
    <property type="entry name" value="Glyco_trans_1"/>
</dbReference>
<evidence type="ECO:0000313" key="3">
    <source>
        <dbReference type="Proteomes" id="UP000273641"/>
    </source>
</evidence>
<dbReference type="EMBL" id="RQNR01000007">
    <property type="protein sequence ID" value="RQN23571.1"/>
    <property type="molecule type" value="Genomic_DNA"/>
</dbReference>
<name>A0AAE8K6F4_CLOPF</name>
<evidence type="ECO:0000259" key="1">
    <source>
        <dbReference type="Pfam" id="PF00534"/>
    </source>
</evidence>
<dbReference type="Pfam" id="PF00534">
    <property type="entry name" value="Glycos_transf_1"/>
    <property type="match status" value="1"/>
</dbReference>
<organism evidence="2 3">
    <name type="scientific">Clostridium perfringens</name>
    <dbReference type="NCBI Taxonomy" id="1502"/>
    <lineage>
        <taxon>Bacteria</taxon>
        <taxon>Bacillati</taxon>
        <taxon>Bacillota</taxon>
        <taxon>Clostridia</taxon>
        <taxon>Eubacteriales</taxon>
        <taxon>Clostridiaceae</taxon>
        <taxon>Clostridium</taxon>
    </lineage>
</organism>
<feature type="domain" description="Glycosyl transferase family 1" evidence="1">
    <location>
        <begin position="219"/>
        <end position="377"/>
    </location>
</feature>
<dbReference type="Gene3D" id="3.40.50.2000">
    <property type="entry name" value="Glycogen Phosphorylase B"/>
    <property type="match status" value="2"/>
</dbReference>
<dbReference type="Proteomes" id="UP000273641">
    <property type="component" value="Unassembled WGS sequence"/>
</dbReference>
<dbReference type="SUPFAM" id="SSF53756">
    <property type="entry name" value="UDP-Glycosyltransferase/glycogen phosphorylase"/>
    <property type="match status" value="1"/>
</dbReference>
<dbReference type="RefSeq" id="WP_060669592.1">
    <property type="nucleotide sequence ID" value="NZ_CATNWM010000003.1"/>
</dbReference>
<gene>
    <name evidence="2" type="ORF">EHZ11_13165</name>
</gene>
<dbReference type="PANTHER" id="PTHR12526">
    <property type="entry name" value="GLYCOSYLTRANSFERASE"/>
    <property type="match status" value="1"/>
</dbReference>
<evidence type="ECO:0000313" key="2">
    <source>
        <dbReference type="EMBL" id="RQN23571.1"/>
    </source>
</evidence>
<dbReference type="PANTHER" id="PTHR12526:SF630">
    <property type="entry name" value="GLYCOSYLTRANSFERASE"/>
    <property type="match status" value="1"/>
</dbReference>
<dbReference type="AlphaFoldDB" id="A0AAE8K6F4"/>